<protein>
    <submittedName>
        <fullName evidence="6">LysR family transcriptional regulator</fullName>
    </submittedName>
</protein>
<name>A0A2W7I027_9PROT</name>
<feature type="domain" description="HTH lysR-type" evidence="5">
    <location>
        <begin position="14"/>
        <end position="63"/>
    </location>
</feature>
<dbReference type="GO" id="GO:0043565">
    <property type="term" value="F:sequence-specific DNA binding"/>
    <property type="evidence" value="ECO:0007669"/>
    <property type="project" value="TreeGrafter"/>
</dbReference>
<dbReference type="PROSITE" id="PS50931">
    <property type="entry name" value="HTH_LYSR"/>
    <property type="match status" value="1"/>
</dbReference>
<dbReference type="Gene3D" id="1.10.10.10">
    <property type="entry name" value="Winged helix-like DNA-binding domain superfamily/Winged helix DNA-binding domain"/>
    <property type="match status" value="1"/>
</dbReference>
<comment type="similarity">
    <text evidence="1">Belongs to the LysR transcriptional regulatory family.</text>
</comment>
<reference evidence="6 7" key="1">
    <citation type="submission" date="2018-06" db="EMBL/GenBank/DDBJ databases">
        <title>Genomic Encyclopedia of Archaeal and Bacterial Type Strains, Phase II (KMG-II): from individual species to whole genera.</title>
        <authorList>
            <person name="Goeker M."/>
        </authorList>
    </citation>
    <scope>NUCLEOTIDE SEQUENCE [LARGE SCALE GENOMIC DNA]</scope>
    <source>
        <strain evidence="6 7">DSM 24525</strain>
    </source>
</reference>
<accession>A0A2W7I027</accession>
<evidence type="ECO:0000259" key="5">
    <source>
        <dbReference type="PROSITE" id="PS50931"/>
    </source>
</evidence>
<dbReference type="OrthoDB" id="9794694at2"/>
<keyword evidence="3" id="KW-0238">DNA-binding</keyword>
<dbReference type="InterPro" id="IPR036388">
    <property type="entry name" value="WH-like_DNA-bd_sf"/>
</dbReference>
<dbReference type="Proteomes" id="UP000249688">
    <property type="component" value="Unassembled WGS sequence"/>
</dbReference>
<evidence type="ECO:0000256" key="2">
    <source>
        <dbReference type="ARBA" id="ARBA00023015"/>
    </source>
</evidence>
<dbReference type="Pfam" id="PF03466">
    <property type="entry name" value="LysR_substrate"/>
    <property type="match status" value="1"/>
</dbReference>
<gene>
    <name evidence="6" type="ORF">C8P66_12542</name>
</gene>
<dbReference type="PANTHER" id="PTHR30537:SF74">
    <property type="entry name" value="HTH-TYPE TRANSCRIPTIONAL REGULATOR TRPI"/>
    <property type="match status" value="1"/>
</dbReference>
<dbReference type="SUPFAM" id="SSF53850">
    <property type="entry name" value="Periplasmic binding protein-like II"/>
    <property type="match status" value="1"/>
</dbReference>
<dbReference type="AlphaFoldDB" id="A0A2W7I027"/>
<comment type="caution">
    <text evidence="6">The sequence shown here is derived from an EMBL/GenBank/DDBJ whole genome shotgun (WGS) entry which is preliminary data.</text>
</comment>
<dbReference type="InterPro" id="IPR058163">
    <property type="entry name" value="LysR-type_TF_proteobact-type"/>
</dbReference>
<dbReference type="InterPro" id="IPR036390">
    <property type="entry name" value="WH_DNA-bd_sf"/>
</dbReference>
<dbReference type="SUPFAM" id="SSF46785">
    <property type="entry name" value="Winged helix' DNA-binding domain"/>
    <property type="match status" value="1"/>
</dbReference>
<evidence type="ECO:0000256" key="4">
    <source>
        <dbReference type="ARBA" id="ARBA00023163"/>
    </source>
</evidence>
<evidence type="ECO:0000313" key="7">
    <source>
        <dbReference type="Proteomes" id="UP000249688"/>
    </source>
</evidence>
<dbReference type="Gene3D" id="3.40.190.10">
    <property type="entry name" value="Periplasmic binding protein-like II"/>
    <property type="match status" value="2"/>
</dbReference>
<dbReference type="InterPro" id="IPR005119">
    <property type="entry name" value="LysR_subst-bd"/>
</dbReference>
<dbReference type="EMBL" id="QKYU01000025">
    <property type="protein sequence ID" value="PZW40074.1"/>
    <property type="molecule type" value="Genomic_DNA"/>
</dbReference>
<sequence length="303" mass="32421">MADPLPPLGPLLFFAMVAETGSLTGAAARLNVTQPAVSRRLRELERALGVALVHRGANALRLTEAGARYAEAVAASFGTLRAATAALTANPDGPFRIRAYATWAMRWLIPRLPGFYRRHPDIEVQVSVSNAPDVDFLRDRVDAAIRTAPVPPIASVVQLQRVEVAPFAHPAAVRGQGRGAGRGQGREAAAPLAGLTLLGSSVRPRHWDIWRAAHPEVAGLAAAPLLFDGTSLAIQAALEGLGAVITPPSFVEEEVRRRRLRRLAPGAVATGDSYWLLLPPGPPSRRAAAFRDWLLEEAGGRRR</sequence>
<dbReference type="GO" id="GO:0006351">
    <property type="term" value="P:DNA-templated transcription"/>
    <property type="evidence" value="ECO:0007669"/>
    <property type="project" value="TreeGrafter"/>
</dbReference>
<dbReference type="PANTHER" id="PTHR30537">
    <property type="entry name" value="HTH-TYPE TRANSCRIPTIONAL REGULATOR"/>
    <property type="match status" value="1"/>
</dbReference>
<dbReference type="PRINTS" id="PR00039">
    <property type="entry name" value="HTHLYSR"/>
</dbReference>
<proteinExistence type="inferred from homology"/>
<dbReference type="GO" id="GO:0003700">
    <property type="term" value="F:DNA-binding transcription factor activity"/>
    <property type="evidence" value="ECO:0007669"/>
    <property type="project" value="InterPro"/>
</dbReference>
<dbReference type="Pfam" id="PF00126">
    <property type="entry name" value="HTH_1"/>
    <property type="match status" value="1"/>
</dbReference>
<keyword evidence="4" id="KW-0804">Transcription</keyword>
<evidence type="ECO:0000256" key="1">
    <source>
        <dbReference type="ARBA" id="ARBA00009437"/>
    </source>
</evidence>
<dbReference type="InterPro" id="IPR000847">
    <property type="entry name" value="LysR_HTH_N"/>
</dbReference>
<evidence type="ECO:0000313" key="6">
    <source>
        <dbReference type="EMBL" id="PZW40074.1"/>
    </source>
</evidence>
<organism evidence="6 7">
    <name type="scientific">Humitalea rosea</name>
    <dbReference type="NCBI Taxonomy" id="990373"/>
    <lineage>
        <taxon>Bacteria</taxon>
        <taxon>Pseudomonadati</taxon>
        <taxon>Pseudomonadota</taxon>
        <taxon>Alphaproteobacteria</taxon>
        <taxon>Acetobacterales</taxon>
        <taxon>Roseomonadaceae</taxon>
        <taxon>Humitalea</taxon>
    </lineage>
</organism>
<keyword evidence="2" id="KW-0805">Transcription regulation</keyword>
<evidence type="ECO:0000256" key="3">
    <source>
        <dbReference type="ARBA" id="ARBA00023125"/>
    </source>
</evidence>
<dbReference type="RefSeq" id="WP_111399828.1">
    <property type="nucleotide sequence ID" value="NZ_QKYU01000025.1"/>
</dbReference>
<keyword evidence="7" id="KW-1185">Reference proteome</keyword>